<protein>
    <recommendedName>
        <fullName evidence="4">Transmembrane protein</fullName>
    </recommendedName>
</protein>
<evidence type="ECO:0000313" key="3">
    <source>
        <dbReference type="Proteomes" id="UP000800039"/>
    </source>
</evidence>
<dbReference type="AlphaFoldDB" id="A0A9P4GPP8"/>
<reference evidence="2" key="1">
    <citation type="submission" date="2020-01" db="EMBL/GenBank/DDBJ databases">
        <authorList>
            <consortium name="DOE Joint Genome Institute"/>
            <person name="Haridas S."/>
            <person name="Albert R."/>
            <person name="Binder M."/>
            <person name="Bloem J."/>
            <person name="Labutti K."/>
            <person name="Salamov A."/>
            <person name="Andreopoulos B."/>
            <person name="Baker S.E."/>
            <person name="Barry K."/>
            <person name="Bills G."/>
            <person name="Bluhm B.H."/>
            <person name="Cannon C."/>
            <person name="Castanera R."/>
            <person name="Culley D.E."/>
            <person name="Daum C."/>
            <person name="Ezra D."/>
            <person name="Gonzalez J.B."/>
            <person name="Henrissat B."/>
            <person name="Kuo A."/>
            <person name="Liang C."/>
            <person name="Lipzen A."/>
            <person name="Lutzoni F."/>
            <person name="Magnuson J."/>
            <person name="Mondo S."/>
            <person name="Nolan M."/>
            <person name="Ohm R."/>
            <person name="Pangilinan J."/>
            <person name="Park H.-J."/>
            <person name="Ramirez L."/>
            <person name="Alfaro M."/>
            <person name="Sun H."/>
            <person name="Tritt A."/>
            <person name="Yoshinaga Y."/>
            <person name="Zwiers L.-H."/>
            <person name="Turgeon B.G."/>
            <person name="Goodwin S.B."/>
            <person name="Spatafora J.W."/>
            <person name="Crous P.W."/>
            <person name="Grigoriev I.V."/>
        </authorList>
    </citation>
    <scope>NUCLEOTIDE SEQUENCE</scope>
    <source>
        <strain evidence="2">CBS 394.84</strain>
    </source>
</reference>
<name>A0A9P4GPP8_9PLEO</name>
<organism evidence="2 3">
    <name type="scientific">Cucurbitaria berberidis CBS 394.84</name>
    <dbReference type="NCBI Taxonomy" id="1168544"/>
    <lineage>
        <taxon>Eukaryota</taxon>
        <taxon>Fungi</taxon>
        <taxon>Dikarya</taxon>
        <taxon>Ascomycota</taxon>
        <taxon>Pezizomycotina</taxon>
        <taxon>Dothideomycetes</taxon>
        <taxon>Pleosporomycetidae</taxon>
        <taxon>Pleosporales</taxon>
        <taxon>Pleosporineae</taxon>
        <taxon>Cucurbitariaceae</taxon>
        <taxon>Cucurbitaria</taxon>
    </lineage>
</organism>
<dbReference type="RefSeq" id="XP_040792961.1">
    <property type="nucleotide sequence ID" value="XM_040926814.1"/>
</dbReference>
<keyword evidence="1" id="KW-0812">Transmembrane</keyword>
<dbReference type="GeneID" id="63844066"/>
<dbReference type="EMBL" id="ML976614">
    <property type="protein sequence ID" value="KAF1850398.1"/>
    <property type="molecule type" value="Genomic_DNA"/>
</dbReference>
<sequence length="130" mass="14301">MDKRQTFLTVSCSGRFPANSETHLSMPFPLPATLHATHPCRLDDSTPLRRQGRSLSNLLRGNRSGSVDYLFANGRRLGRIIRMSAGCNARGFKAASSIAWTACLTILLVLYFMVQQQPMALGNDDGTETV</sequence>
<comment type="caution">
    <text evidence="2">The sequence shown here is derived from an EMBL/GenBank/DDBJ whole genome shotgun (WGS) entry which is preliminary data.</text>
</comment>
<gene>
    <name evidence="2" type="ORF">K460DRAFT_15127</name>
</gene>
<evidence type="ECO:0008006" key="4">
    <source>
        <dbReference type="Google" id="ProtNLM"/>
    </source>
</evidence>
<accession>A0A9P4GPP8</accession>
<keyword evidence="3" id="KW-1185">Reference proteome</keyword>
<proteinExistence type="predicted"/>
<evidence type="ECO:0000313" key="2">
    <source>
        <dbReference type="EMBL" id="KAF1850398.1"/>
    </source>
</evidence>
<keyword evidence="1" id="KW-0472">Membrane</keyword>
<feature type="transmembrane region" description="Helical" evidence="1">
    <location>
        <begin position="92"/>
        <end position="114"/>
    </location>
</feature>
<keyword evidence="1" id="KW-1133">Transmembrane helix</keyword>
<dbReference type="Proteomes" id="UP000800039">
    <property type="component" value="Unassembled WGS sequence"/>
</dbReference>
<evidence type="ECO:0000256" key="1">
    <source>
        <dbReference type="SAM" id="Phobius"/>
    </source>
</evidence>